<reference evidence="1" key="1">
    <citation type="submission" date="2020-01" db="EMBL/GenBank/DDBJ databases">
        <authorList>
            <person name="Meier V. D."/>
            <person name="Meier V D."/>
        </authorList>
    </citation>
    <scope>NUCLEOTIDE SEQUENCE</scope>
    <source>
        <strain evidence="1">HLG_WM_MAG_09</strain>
    </source>
</reference>
<evidence type="ECO:0000313" key="1">
    <source>
        <dbReference type="EMBL" id="CAA6827632.1"/>
    </source>
</evidence>
<dbReference type="EMBL" id="CACVAT010000442">
    <property type="protein sequence ID" value="CAA6827632.1"/>
    <property type="molecule type" value="Genomic_DNA"/>
</dbReference>
<name>A0A6S6UGU3_9GAMM</name>
<evidence type="ECO:0008006" key="2">
    <source>
        <dbReference type="Google" id="ProtNLM"/>
    </source>
</evidence>
<dbReference type="AlphaFoldDB" id="A0A6S6UGU3"/>
<proteinExistence type="predicted"/>
<accession>A0A6S6UGU3</accession>
<protein>
    <recommendedName>
        <fullName evidence="2">DUF3144 domain-containing protein</fullName>
    </recommendedName>
</protein>
<dbReference type="Pfam" id="PF11342">
    <property type="entry name" value="DUF3144"/>
    <property type="match status" value="1"/>
</dbReference>
<dbReference type="InterPro" id="IPR021490">
    <property type="entry name" value="DUF3144"/>
</dbReference>
<gene>
    <name evidence="1" type="ORF">HELGO_WM48025</name>
</gene>
<sequence length="94" mass="10814">MADDTTFYKRADAMIHLANEQVTGDVTPGDVSASAMFAIARYNAYISAIDFETVEAFKAERDEVIKYFTEEYQKMLTEHIDDYTENFDQYTNAE</sequence>
<organism evidence="1">
    <name type="scientific">uncultured Thiotrichaceae bacterium</name>
    <dbReference type="NCBI Taxonomy" id="298394"/>
    <lineage>
        <taxon>Bacteria</taxon>
        <taxon>Pseudomonadati</taxon>
        <taxon>Pseudomonadota</taxon>
        <taxon>Gammaproteobacteria</taxon>
        <taxon>Thiotrichales</taxon>
        <taxon>Thiotrichaceae</taxon>
        <taxon>environmental samples</taxon>
    </lineage>
</organism>
<dbReference type="Gene3D" id="1.10.287.3020">
    <property type="match status" value="1"/>
</dbReference>